<keyword evidence="10" id="KW-1185">Reference proteome</keyword>
<dbReference type="InterPro" id="IPR006101">
    <property type="entry name" value="Glyco_hydro_2"/>
</dbReference>
<evidence type="ECO:0000259" key="6">
    <source>
        <dbReference type="Pfam" id="PF02837"/>
    </source>
</evidence>
<dbReference type="Gene3D" id="2.60.40.10">
    <property type="entry name" value="Immunoglobulins"/>
    <property type="match status" value="2"/>
</dbReference>
<evidence type="ECO:0000313" key="9">
    <source>
        <dbReference type="EMBL" id="SNR71519.1"/>
    </source>
</evidence>
<dbReference type="InterPro" id="IPR021720">
    <property type="entry name" value="Malectin_dom"/>
</dbReference>
<dbReference type="GO" id="GO:0004553">
    <property type="term" value="F:hydrolase activity, hydrolyzing O-glycosyl compounds"/>
    <property type="evidence" value="ECO:0007669"/>
    <property type="project" value="InterPro"/>
</dbReference>
<dbReference type="InterPro" id="IPR032311">
    <property type="entry name" value="DUF4982"/>
</dbReference>
<feature type="domain" description="Glycoside hydrolase family 2 immunoglobulin-like beta-sandwich" evidence="4">
    <location>
        <begin position="197"/>
        <end position="303"/>
    </location>
</feature>
<protein>
    <submittedName>
        <fullName evidence="9">Beta-galactosidase</fullName>
    </submittedName>
</protein>
<evidence type="ECO:0000259" key="5">
    <source>
        <dbReference type="Pfam" id="PF02836"/>
    </source>
</evidence>
<feature type="domain" description="DUF4982" evidence="8">
    <location>
        <begin position="640"/>
        <end position="691"/>
    </location>
</feature>
<dbReference type="Pfam" id="PF11721">
    <property type="entry name" value="Malectin"/>
    <property type="match status" value="1"/>
</dbReference>
<dbReference type="SUPFAM" id="SSF49303">
    <property type="entry name" value="beta-Galactosidase/glucuronidase domain"/>
    <property type="match status" value="1"/>
</dbReference>
<dbReference type="InterPro" id="IPR017853">
    <property type="entry name" value="GH"/>
</dbReference>
<evidence type="ECO:0000313" key="10">
    <source>
        <dbReference type="Proteomes" id="UP000198384"/>
    </source>
</evidence>
<dbReference type="InterPro" id="IPR013783">
    <property type="entry name" value="Ig-like_fold"/>
</dbReference>
<dbReference type="OrthoDB" id="9801077at2"/>
<evidence type="ECO:0000256" key="1">
    <source>
        <dbReference type="ARBA" id="ARBA00007401"/>
    </source>
</evidence>
<dbReference type="SUPFAM" id="SSF49785">
    <property type="entry name" value="Galactose-binding domain-like"/>
    <property type="match status" value="1"/>
</dbReference>
<reference evidence="9 10" key="1">
    <citation type="submission" date="2017-06" db="EMBL/GenBank/DDBJ databases">
        <authorList>
            <person name="Kim H.J."/>
            <person name="Triplett B.A."/>
        </authorList>
    </citation>
    <scope>NUCLEOTIDE SEQUENCE [LARGE SCALE GENOMIC DNA]</scope>
    <source>
        <strain evidence="9 10">DSM 29150</strain>
    </source>
</reference>
<keyword evidence="3" id="KW-0326">Glycosidase</keyword>
<dbReference type="InterPro" id="IPR006104">
    <property type="entry name" value="Glyco_hydro_2_N"/>
</dbReference>
<dbReference type="InterPro" id="IPR008979">
    <property type="entry name" value="Galactose-bd-like_sf"/>
</dbReference>
<evidence type="ECO:0000259" key="7">
    <source>
        <dbReference type="Pfam" id="PF11721"/>
    </source>
</evidence>
<dbReference type="PANTHER" id="PTHR42732:SF1">
    <property type="entry name" value="BETA-MANNOSIDASE"/>
    <property type="match status" value="1"/>
</dbReference>
<dbReference type="InterPro" id="IPR006103">
    <property type="entry name" value="Glyco_hydro_2_cat"/>
</dbReference>
<dbReference type="SUPFAM" id="SSF51445">
    <property type="entry name" value="(Trans)glycosidases"/>
    <property type="match status" value="1"/>
</dbReference>
<dbReference type="InterPro" id="IPR006102">
    <property type="entry name" value="Ig-like_GH2"/>
</dbReference>
<gene>
    <name evidence="9" type="ORF">SAMN06265371_109142</name>
</gene>
<evidence type="ECO:0000256" key="2">
    <source>
        <dbReference type="ARBA" id="ARBA00022801"/>
    </source>
</evidence>
<organism evidence="9 10">
    <name type="scientific">Lutibacter agarilyticus</name>
    <dbReference type="NCBI Taxonomy" id="1109740"/>
    <lineage>
        <taxon>Bacteria</taxon>
        <taxon>Pseudomonadati</taxon>
        <taxon>Bacteroidota</taxon>
        <taxon>Flavobacteriia</taxon>
        <taxon>Flavobacteriales</taxon>
        <taxon>Flavobacteriaceae</taxon>
        <taxon>Lutibacter</taxon>
    </lineage>
</organism>
<evidence type="ECO:0000256" key="3">
    <source>
        <dbReference type="ARBA" id="ARBA00023295"/>
    </source>
</evidence>
<feature type="domain" description="Glycoside hydrolase family 2 catalytic" evidence="5">
    <location>
        <begin position="310"/>
        <end position="607"/>
    </location>
</feature>
<dbReference type="Pfam" id="PF16355">
    <property type="entry name" value="DUF4982"/>
    <property type="match status" value="1"/>
</dbReference>
<dbReference type="GO" id="GO:0005975">
    <property type="term" value="P:carbohydrate metabolic process"/>
    <property type="evidence" value="ECO:0007669"/>
    <property type="project" value="InterPro"/>
</dbReference>
<sequence length="897" mass="102500">MQNRLLFITTFLIITFYSQVNAQLKYTINESWHFVKDNSIQDINQFNSQKDKAELVDIPHTWNVEDVTDEEEGFYRGAGWYTKEVRIPTSFSEKEVFLFFEGVATAAEVYVNNKLASTHIGGFTRFVVPVSDYIKFDKATEFTTFNVTVKADNSDNEDWPALHADFTFFGGMYRDVNLVVREKVHFNIEEDAANGVFITTPKVSAESGDINLKVKIQNDETSAKKVKLVTKIYGPNQELVQEKTASLKLKAGISNEFNLELKPVSNPQLWSTDSPNLYKVVCEIYDAKTNQKLDESANPLGFRWFKFDVDKGFFLNGEYLKLIGTNRHQDYKDISNAVPDHIHVEDVLLMKAMGSNFLRIAHYPQDPAILELCDRLGIITTVETPIIDTVTESEGFTKNCLSAQLEMIRQNYNHPSLVIWAYMNEIILHPKFKNDKERYKIYTDYIVELAQKIEDLTRAEDPYRYTMIPNHNSVERYSEAGLTDVPMIVGWNIYNGWYGGSYTLLPERIEAMRAKVKKPMIITEYGAGVDPRLHTLYPTRFDFTQEYGVEYHKYYLEYFAKNDFIAGANVWNYADFNSEGRIDAVQSINNKGLVTLDRTPKDVFYFYQASLLKEPFLAIATKTWGQRTYVEDKDGSGISTMPVQIFSNQNEIELVLNGKSLGVKKVVDKIAVFEVPFVDGTNQLVAKSTNGIYLEDFSAIRINVLPISLKNFPASGISINVGDQRFFYDDQIKQAWMFDRAYTEGGWGHIGGEPYVRPVKNAQQPYGAKKTIKGTKNDPLYQTQLKGIEQYRFDVPAGVYEVKLHFAELEGTKAKHLPYDLTEETLEVAKITNRTFSVIINGNKVLDKMDILGQYGEYRAVKIKSEVSVKDGEPLIVDFKKIVGEPVLNAIEIYKKL</sequence>
<accession>A0A238YM58</accession>
<dbReference type="InterPro" id="IPR036156">
    <property type="entry name" value="Beta-gal/glucu_dom_sf"/>
</dbReference>
<dbReference type="PANTHER" id="PTHR42732">
    <property type="entry name" value="BETA-GALACTOSIDASE"/>
    <property type="match status" value="1"/>
</dbReference>
<dbReference type="Gene3D" id="3.20.20.80">
    <property type="entry name" value="Glycosidases"/>
    <property type="match status" value="1"/>
</dbReference>
<evidence type="ECO:0000259" key="4">
    <source>
        <dbReference type="Pfam" id="PF00703"/>
    </source>
</evidence>
<dbReference type="Proteomes" id="UP000198384">
    <property type="component" value="Unassembled WGS sequence"/>
</dbReference>
<dbReference type="Pfam" id="PF00703">
    <property type="entry name" value="Glyco_hydro_2"/>
    <property type="match status" value="1"/>
</dbReference>
<dbReference type="PRINTS" id="PR00132">
    <property type="entry name" value="GLHYDRLASE2"/>
</dbReference>
<dbReference type="Pfam" id="PF02837">
    <property type="entry name" value="Glyco_hydro_2_N"/>
    <property type="match status" value="1"/>
</dbReference>
<dbReference type="Pfam" id="PF02836">
    <property type="entry name" value="Glyco_hydro_2_C"/>
    <property type="match status" value="1"/>
</dbReference>
<comment type="similarity">
    <text evidence="1">Belongs to the glycosyl hydrolase 2 family.</text>
</comment>
<dbReference type="RefSeq" id="WP_089382560.1">
    <property type="nucleotide sequence ID" value="NZ_FZNT01000009.1"/>
</dbReference>
<proteinExistence type="inferred from homology"/>
<name>A0A238YM58_9FLAO</name>
<dbReference type="EMBL" id="FZNT01000009">
    <property type="protein sequence ID" value="SNR71519.1"/>
    <property type="molecule type" value="Genomic_DNA"/>
</dbReference>
<dbReference type="Gene3D" id="2.60.120.260">
    <property type="entry name" value="Galactose-binding domain-like"/>
    <property type="match status" value="1"/>
</dbReference>
<dbReference type="AlphaFoldDB" id="A0A238YM58"/>
<feature type="domain" description="Glycosyl hydrolases family 2 sugar binding" evidence="6">
    <location>
        <begin position="29"/>
        <end position="179"/>
    </location>
</feature>
<keyword evidence="2" id="KW-0378">Hydrolase</keyword>
<feature type="domain" description="Malectin" evidence="7">
    <location>
        <begin position="719"/>
        <end position="873"/>
    </location>
</feature>
<dbReference type="InterPro" id="IPR051913">
    <property type="entry name" value="GH2_Domain-Containing"/>
</dbReference>
<dbReference type="Gene3D" id="2.60.120.430">
    <property type="entry name" value="Galactose-binding lectin"/>
    <property type="match status" value="1"/>
</dbReference>
<evidence type="ECO:0000259" key="8">
    <source>
        <dbReference type="Pfam" id="PF16355"/>
    </source>
</evidence>